<protein>
    <recommendedName>
        <fullName evidence="3">PiggyBac transposable element-derived protein domain-containing protein</fullName>
    </recommendedName>
</protein>
<dbReference type="EMBL" id="JABSTR010000001">
    <property type="protein sequence ID" value="KAH9359624.1"/>
    <property type="molecule type" value="Genomic_DNA"/>
</dbReference>
<dbReference type="PANTHER" id="PTHR47272">
    <property type="entry name" value="DDE_TNP_1_7 DOMAIN-CONTAINING PROTEIN"/>
    <property type="match status" value="1"/>
</dbReference>
<proteinExistence type="predicted"/>
<comment type="caution">
    <text evidence="1">The sequence shown here is derived from an EMBL/GenBank/DDBJ whole genome shotgun (WGS) entry which is preliminary data.</text>
</comment>
<organism evidence="1 2">
    <name type="scientific">Haemaphysalis longicornis</name>
    <name type="common">Bush tick</name>
    <dbReference type="NCBI Taxonomy" id="44386"/>
    <lineage>
        <taxon>Eukaryota</taxon>
        <taxon>Metazoa</taxon>
        <taxon>Ecdysozoa</taxon>
        <taxon>Arthropoda</taxon>
        <taxon>Chelicerata</taxon>
        <taxon>Arachnida</taxon>
        <taxon>Acari</taxon>
        <taxon>Parasitiformes</taxon>
        <taxon>Ixodida</taxon>
        <taxon>Ixodoidea</taxon>
        <taxon>Ixodidae</taxon>
        <taxon>Haemaphysalinae</taxon>
        <taxon>Haemaphysalis</taxon>
    </lineage>
</organism>
<evidence type="ECO:0000313" key="2">
    <source>
        <dbReference type="Proteomes" id="UP000821853"/>
    </source>
</evidence>
<dbReference type="OMA" id="YRTEDPY"/>
<evidence type="ECO:0008006" key="3">
    <source>
        <dbReference type="Google" id="ProtNLM"/>
    </source>
</evidence>
<name>A0A9J6FAR9_HAELO</name>
<dbReference type="PANTHER" id="PTHR47272:SF2">
    <property type="entry name" value="PIGGYBAC TRANSPOSABLE ELEMENT-DERIVED PROTEIN 3-LIKE"/>
    <property type="match status" value="1"/>
</dbReference>
<accession>A0A9J6FAR9</accession>
<dbReference type="VEuPathDB" id="VectorBase:HLOH_044774"/>
<reference evidence="1 2" key="1">
    <citation type="journal article" date="2020" name="Cell">
        <title>Large-Scale Comparative Analyses of Tick Genomes Elucidate Their Genetic Diversity and Vector Capacities.</title>
        <authorList>
            <consortium name="Tick Genome and Microbiome Consortium (TIGMIC)"/>
            <person name="Jia N."/>
            <person name="Wang J."/>
            <person name="Shi W."/>
            <person name="Du L."/>
            <person name="Sun Y."/>
            <person name="Zhan W."/>
            <person name="Jiang J.F."/>
            <person name="Wang Q."/>
            <person name="Zhang B."/>
            <person name="Ji P."/>
            <person name="Bell-Sakyi L."/>
            <person name="Cui X.M."/>
            <person name="Yuan T.T."/>
            <person name="Jiang B.G."/>
            <person name="Yang W.F."/>
            <person name="Lam T.T."/>
            <person name="Chang Q.C."/>
            <person name="Ding S.J."/>
            <person name="Wang X.J."/>
            <person name="Zhu J.G."/>
            <person name="Ruan X.D."/>
            <person name="Zhao L."/>
            <person name="Wei J.T."/>
            <person name="Ye R.Z."/>
            <person name="Que T.C."/>
            <person name="Du C.H."/>
            <person name="Zhou Y.H."/>
            <person name="Cheng J.X."/>
            <person name="Dai P.F."/>
            <person name="Guo W.B."/>
            <person name="Han X.H."/>
            <person name="Huang E.J."/>
            <person name="Li L.F."/>
            <person name="Wei W."/>
            <person name="Gao Y.C."/>
            <person name="Liu J.Z."/>
            <person name="Shao H.Z."/>
            <person name="Wang X."/>
            <person name="Wang C.C."/>
            <person name="Yang T.C."/>
            <person name="Huo Q.B."/>
            <person name="Li W."/>
            <person name="Chen H.Y."/>
            <person name="Chen S.E."/>
            <person name="Zhou L.G."/>
            <person name="Ni X.B."/>
            <person name="Tian J.H."/>
            <person name="Sheng Y."/>
            <person name="Liu T."/>
            <person name="Pan Y.S."/>
            <person name="Xia L.Y."/>
            <person name="Li J."/>
            <person name="Zhao F."/>
            <person name="Cao W.C."/>
        </authorList>
    </citation>
    <scope>NUCLEOTIDE SEQUENCE [LARGE SCALE GENOMIC DNA]</scope>
    <source>
        <strain evidence="1">HaeL-2018</strain>
    </source>
</reference>
<gene>
    <name evidence="1" type="ORF">HPB48_021613</name>
</gene>
<keyword evidence="2" id="KW-1185">Reference proteome</keyword>
<dbReference type="OrthoDB" id="6502486at2759"/>
<dbReference type="Proteomes" id="UP000821853">
    <property type="component" value="Chromosome 1"/>
</dbReference>
<evidence type="ECO:0000313" key="1">
    <source>
        <dbReference type="EMBL" id="KAH9359624.1"/>
    </source>
</evidence>
<sequence length="84" mass="10021">MGGVDLVDRYVSYYRTEDPYKKWTVRVFAHFLDLAVANSWIEYRNDCKLMDVAAKDMLDQFEFKNRIAETLIRTHVKGNSRSRR</sequence>
<dbReference type="AlphaFoldDB" id="A0A9J6FAR9"/>